<accession>L9Z6V4</accession>
<dbReference type="EMBL" id="AOIJ01000041">
    <property type="protein sequence ID" value="ELY81651.1"/>
    <property type="molecule type" value="Genomic_DNA"/>
</dbReference>
<keyword evidence="3" id="KW-1185">Reference proteome</keyword>
<evidence type="ECO:0000256" key="1">
    <source>
        <dbReference type="SAM" id="MobiDB-lite"/>
    </source>
</evidence>
<sequence>MNSASNVSAGRNGAVEPTGTRAATGGLGR</sequence>
<feature type="region of interest" description="Disordered" evidence="1">
    <location>
        <begin position="1"/>
        <end position="29"/>
    </location>
</feature>
<feature type="compositionally biased region" description="Low complexity" evidence="1">
    <location>
        <begin position="18"/>
        <end position="29"/>
    </location>
</feature>
<gene>
    <name evidence="2" type="ORF">C486_06518</name>
</gene>
<reference evidence="2 3" key="1">
    <citation type="journal article" date="2014" name="PLoS Genet.">
        <title>Phylogenetically driven sequencing of extremely halophilic archaea reveals strategies for static and dynamic osmo-response.</title>
        <authorList>
            <person name="Becker E.A."/>
            <person name="Seitzer P.M."/>
            <person name="Tritt A."/>
            <person name="Larsen D."/>
            <person name="Krusor M."/>
            <person name="Yao A.I."/>
            <person name="Wu D."/>
            <person name="Madern D."/>
            <person name="Eisen J.A."/>
            <person name="Darling A.E."/>
            <person name="Facciotti M.T."/>
        </authorList>
    </citation>
    <scope>NUCLEOTIDE SEQUENCE [LARGE SCALE GENOMIC DNA]</scope>
    <source>
        <strain evidence="2 3">JCM 14663</strain>
    </source>
</reference>
<comment type="caution">
    <text evidence="2">The sequence shown here is derived from an EMBL/GenBank/DDBJ whole genome shotgun (WGS) entry which is preliminary data.</text>
</comment>
<evidence type="ECO:0000313" key="3">
    <source>
        <dbReference type="Proteomes" id="UP000011592"/>
    </source>
</evidence>
<proteinExistence type="predicted"/>
<protein>
    <submittedName>
        <fullName evidence="2">Uncharacterized protein</fullName>
    </submittedName>
</protein>
<name>L9Z6V4_9EURY</name>
<evidence type="ECO:0000313" key="2">
    <source>
        <dbReference type="EMBL" id="ELY81651.1"/>
    </source>
</evidence>
<organism evidence="2 3">
    <name type="scientific">Natrinema gari JCM 14663</name>
    <dbReference type="NCBI Taxonomy" id="1230459"/>
    <lineage>
        <taxon>Archaea</taxon>
        <taxon>Methanobacteriati</taxon>
        <taxon>Methanobacteriota</taxon>
        <taxon>Stenosarchaea group</taxon>
        <taxon>Halobacteria</taxon>
        <taxon>Halobacteriales</taxon>
        <taxon>Natrialbaceae</taxon>
        <taxon>Natrinema</taxon>
    </lineage>
</organism>
<dbReference type="Proteomes" id="UP000011592">
    <property type="component" value="Unassembled WGS sequence"/>
</dbReference>
<dbReference type="AlphaFoldDB" id="L9Z6V4"/>
<dbReference type="PATRIC" id="fig|1230459.4.peg.1309"/>